<name>A0A7K1S6V0_9BACT</name>
<keyword evidence="1" id="KW-0732">Signal</keyword>
<feature type="signal peptide" evidence="1">
    <location>
        <begin position="1"/>
        <end position="18"/>
    </location>
</feature>
<feature type="domain" description="TonB C-terminal" evidence="2">
    <location>
        <begin position="26"/>
        <end position="120"/>
    </location>
</feature>
<keyword evidence="4" id="KW-1185">Reference proteome</keyword>
<accession>A0A7K1S6V0</accession>
<protein>
    <recommendedName>
        <fullName evidence="2">TonB C-terminal domain-containing protein</fullName>
    </recommendedName>
</protein>
<reference evidence="3 4" key="1">
    <citation type="submission" date="2019-12" db="EMBL/GenBank/DDBJ databases">
        <title>Spirosoma sp. HMF4905 genome sequencing and assembly.</title>
        <authorList>
            <person name="Kang H."/>
            <person name="Cha I."/>
            <person name="Kim H."/>
            <person name="Joh K."/>
        </authorList>
    </citation>
    <scope>NUCLEOTIDE SEQUENCE [LARGE SCALE GENOMIC DNA]</scope>
    <source>
        <strain evidence="3 4">HMF4905</strain>
    </source>
</reference>
<dbReference type="InterPro" id="IPR037682">
    <property type="entry name" value="TonB_C"/>
</dbReference>
<feature type="chain" id="PRO_5029596135" description="TonB C-terminal domain-containing protein" evidence="1">
    <location>
        <begin position="19"/>
        <end position="162"/>
    </location>
</feature>
<sequence length="162" mass="18489">MLYLRLLILSFITQLAVAQVASPNLSQDPVFTTVLNRRLKFPRQAQWSSSYMRIFAEFTIDDKGRIQDISILNHSVEGAYVGFEPVIIAALKKLPSLNLRYTGNYILPVSFILVDYRQKDKQFIPKNTLYVQDLAGRVVLDEINVYGNNVNSKERILSADGY</sequence>
<gene>
    <name evidence="3" type="ORF">GO755_05585</name>
</gene>
<proteinExistence type="predicted"/>
<dbReference type="EMBL" id="WPIN01000002">
    <property type="protein sequence ID" value="MVM29495.1"/>
    <property type="molecule type" value="Genomic_DNA"/>
</dbReference>
<organism evidence="3 4">
    <name type="scientific">Spirosoma arboris</name>
    <dbReference type="NCBI Taxonomy" id="2682092"/>
    <lineage>
        <taxon>Bacteria</taxon>
        <taxon>Pseudomonadati</taxon>
        <taxon>Bacteroidota</taxon>
        <taxon>Cytophagia</taxon>
        <taxon>Cytophagales</taxon>
        <taxon>Cytophagaceae</taxon>
        <taxon>Spirosoma</taxon>
    </lineage>
</organism>
<evidence type="ECO:0000256" key="1">
    <source>
        <dbReference type="SAM" id="SignalP"/>
    </source>
</evidence>
<dbReference type="AlphaFoldDB" id="A0A7K1S6V0"/>
<dbReference type="Proteomes" id="UP000436006">
    <property type="component" value="Unassembled WGS sequence"/>
</dbReference>
<comment type="caution">
    <text evidence="3">The sequence shown here is derived from an EMBL/GenBank/DDBJ whole genome shotgun (WGS) entry which is preliminary data.</text>
</comment>
<dbReference type="GO" id="GO:0055085">
    <property type="term" value="P:transmembrane transport"/>
    <property type="evidence" value="ECO:0007669"/>
    <property type="project" value="InterPro"/>
</dbReference>
<evidence type="ECO:0000313" key="4">
    <source>
        <dbReference type="Proteomes" id="UP000436006"/>
    </source>
</evidence>
<dbReference type="PROSITE" id="PS52015">
    <property type="entry name" value="TONB_CTD"/>
    <property type="match status" value="1"/>
</dbReference>
<evidence type="ECO:0000313" key="3">
    <source>
        <dbReference type="EMBL" id="MVM29495.1"/>
    </source>
</evidence>
<dbReference type="RefSeq" id="WP_157583751.1">
    <property type="nucleotide sequence ID" value="NZ_WPIN01000002.1"/>
</dbReference>
<evidence type="ECO:0000259" key="2">
    <source>
        <dbReference type="PROSITE" id="PS52015"/>
    </source>
</evidence>